<name>A0A3R7D423_CLOSI</name>
<evidence type="ECO:0000313" key="3">
    <source>
        <dbReference type="Proteomes" id="UP000286415"/>
    </source>
</evidence>
<feature type="region of interest" description="Disordered" evidence="1">
    <location>
        <begin position="568"/>
        <end position="591"/>
    </location>
</feature>
<sequence length="591" mass="66489">MAAISLLDSAIKSFVEIPRKLHARIIYTRTQLLNYRSCRTAQDWPPIFDRRFAKSKTRKLSYLYSGLHRNFETRPTNKTSVLGPQEDKTVASTKGDFENRYKRESKFYDEAIVSAELYSENFRERNFYDRPNLSSPYSHGWTKYASCTKRHPEWYVCGPDDVDEGVDQYDYDMSAGDDEKENNTLHKRQTGETFVCVDERAKHPIGDTSFSISRNPVGPNEHSARGDRPPNIKTLREIESKLRVQQIESKSPADMSAYYKLLGLVGNSFQSSAEASREPDSVSHKSTNNNQPRAAVSTSHVSAALSQLYADPAVSEIVDSNIANFFPGNPPSQTNVRAERAPNHPKPQYNERPGVTTTVPCNPITASYQRQVMASGPLGQNALRWFKAMTNAASANACISQQLDVASHNPPANEHMADLSQLQSQAELIPESHLREQPISHTTVHDQGNMALDVNLKPPLNVPIHIRPSEQILGSALSSAIAGSFPIRPMKPLLFYYPPHANHLFGRPMMNSLILHQLLQYQMSLRALHTPFNYLRTQPVLPQLGYNPYLSPFNYTVEPKPEALREDTYISESAHDMSSTASRPQNSRGEE</sequence>
<feature type="compositionally biased region" description="Basic and acidic residues" evidence="1">
    <location>
        <begin position="222"/>
        <end position="231"/>
    </location>
</feature>
<feature type="compositionally biased region" description="Polar residues" evidence="1">
    <location>
        <begin position="576"/>
        <end position="591"/>
    </location>
</feature>
<accession>A0A3R7D423</accession>
<dbReference type="Proteomes" id="UP000286415">
    <property type="component" value="Unassembled WGS sequence"/>
</dbReference>
<comment type="caution">
    <text evidence="2">The sequence shown here is derived from an EMBL/GenBank/DDBJ whole genome shotgun (WGS) entry which is preliminary data.</text>
</comment>
<gene>
    <name evidence="2" type="ORF">CSKR_107012</name>
</gene>
<proteinExistence type="predicted"/>
<feature type="compositionally biased region" description="Polar residues" evidence="1">
    <location>
        <begin position="284"/>
        <end position="298"/>
    </location>
</feature>
<evidence type="ECO:0000313" key="2">
    <source>
        <dbReference type="EMBL" id="KAG5446972.1"/>
    </source>
</evidence>
<reference evidence="2 3" key="1">
    <citation type="journal article" date="2018" name="Biotechnol. Adv.">
        <title>Improved genomic resources and new bioinformatic workflow for the carcinogenic parasite Clonorchis sinensis: Biotechnological implications.</title>
        <authorList>
            <person name="Wang D."/>
            <person name="Korhonen P.K."/>
            <person name="Gasser R.B."/>
            <person name="Young N.D."/>
        </authorList>
    </citation>
    <scope>NUCLEOTIDE SEQUENCE [LARGE SCALE GENOMIC DNA]</scope>
    <source>
        <strain evidence="2">Cs-k2</strain>
    </source>
</reference>
<feature type="region of interest" description="Disordered" evidence="1">
    <location>
        <begin position="272"/>
        <end position="298"/>
    </location>
</feature>
<dbReference type="EMBL" id="NIRI02000042">
    <property type="protein sequence ID" value="KAG5446972.1"/>
    <property type="molecule type" value="Genomic_DNA"/>
</dbReference>
<organism evidence="2 3">
    <name type="scientific">Clonorchis sinensis</name>
    <name type="common">Chinese liver fluke</name>
    <dbReference type="NCBI Taxonomy" id="79923"/>
    <lineage>
        <taxon>Eukaryota</taxon>
        <taxon>Metazoa</taxon>
        <taxon>Spiralia</taxon>
        <taxon>Lophotrochozoa</taxon>
        <taxon>Platyhelminthes</taxon>
        <taxon>Trematoda</taxon>
        <taxon>Digenea</taxon>
        <taxon>Opisthorchiida</taxon>
        <taxon>Opisthorchiata</taxon>
        <taxon>Opisthorchiidae</taxon>
        <taxon>Clonorchis</taxon>
    </lineage>
</organism>
<keyword evidence="3" id="KW-1185">Reference proteome</keyword>
<reference evidence="2 3" key="2">
    <citation type="journal article" date="2021" name="Genomics">
        <title>High-quality reference genome for Clonorchis sinensis.</title>
        <authorList>
            <person name="Young N.D."/>
            <person name="Stroehlein A.J."/>
            <person name="Kinkar L."/>
            <person name="Wang T."/>
            <person name="Sohn W.M."/>
            <person name="Chang B.C.H."/>
            <person name="Kaur P."/>
            <person name="Weisz D."/>
            <person name="Dudchenko O."/>
            <person name="Aiden E.L."/>
            <person name="Korhonen P.K."/>
            <person name="Gasser R.B."/>
        </authorList>
    </citation>
    <scope>NUCLEOTIDE SEQUENCE [LARGE SCALE GENOMIC DNA]</scope>
    <source>
        <strain evidence="2">Cs-k2</strain>
    </source>
</reference>
<feature type="region of interest" description="Disordered" evidence="1">
    <location>
        <begin position="207"/>
        <end position="231"/>
    </location>
</feature>
<evidence type="ECO:0000256" key="1">
    <source>
        <dbReference type="SAM" id="MobiDB-lite"/>
    </source>
</evidence>
<dbReference type="InParanoid" id="A0A3R7D423"/>
<dbReference type="OrthoDB" id="6264149at2759"/>
<dbReference type="AlphaFoldDB" id="A0A3R7D423"/>
<feature type="region of interest" description="Disordered" evidence="1">
    <location>
        <begin position="325"/>
        <end position="356"/>
    </location>
</feature>
<protein>
    <submittedName>
        <fullName evidence="2">Uncharacterized protein</fullName>
    </submittedName>
</protein>